<feature type="region of interest" description="Disordered" evidence="11">
    <location>
        <begin position="70"/>
        <end position="90"/>
    </location>
</feature>
<comment type="caution">
    <text evidence="12">The sequence shown here is derived from an EMBL/GenBank/DDBJ whole genome shotgun (WGS) entry which is preliminary data.</text>
</comment>
<keyword evidence="7" id="KW-0508">mRNA splicing</keyword>
<dbReference type="EMBL" id="CACVBM020001418">
    <property type="protein sequence ID" value="CAA7049592.1"/>
    <property type="molecule type" value="Genomic_DNA"/>
</dbReference>
<name>A0A6D2KCM9_9BRAS</name>
<accession>A0A6D2KCM9</accession>
<protein>
    <recommendedName>
        <fullName evidence="9">U5 small nuclear ribonucleoprotein TSSC4</fullName>
    </recommendedName>
</protein>
<reference evidence="12" key="1">
    <citation type="submission" date="2020-01" db="EMBL/GenBank/DDBJ databases">
        <authorList>
            <person name="Mishra B."/>
        </authorList>
    </citation>
    <scope>NUCLEOTIDE SEQUENCE [LARGE SCALE GENOMIC DNA]</scope>
</reference>
<dbReference type="Proteomes" id="UP000467841">
    <property type="component" value="Unassembled WGS sequence"/>
</dbReference>
<dbReference type="GO" id="GO:0008380">
    <property type="term" value="P:RNA splicing"/>
    <property type="evidence" value="ECO:0007669"/>
    <property type="project" value="UniProtKB-KW"/>
</dbReference>
<evidence type="ECO:0000256" key="11">
    <source>
        <dbReference type="SAM" id="MobiDB-lite"/>
    </source>
</evidence>
<evidence type="ECO:0000256" key="7">
    <source>
        <dbReference type="ARBA" id="ARBA00023187"/>
    </source>
</evidence>
<evidence type="ECO:0000256" key="3">
    <source>
        <dbReference type="ARBA" id="ARBA00010362"/>
    </source>
</evidence>
<evidence type="ECO:0000256" key="4">
    <source>
        <dbReference type="ARBA" id="ARBA00022490"/>
    </source>
</evidence>
<dbReference type="PANTHER" id="PTHR13445">
    <property type="entry name" value="TUMOR SUPPRESSING SUBTRANSFERABLE CANDIDATE 4 TSSC4"/>
    <property type="match status" value="1"/>
</dbReference>
<dbReference type="GO" id="GO:0006397">
    <property type="term" value="P:mRNA processing"/>
    <property type="evidence" value="ECO:0007669"/>
    <property type="project" value="UniProtKB-KW"/>
</dbReference>
<keyword evidence="4" id="KW-0963">Cytoplasm</keyword>
<organism evidence="12 13">
    <name type="scientific">Microthlaspi erraticum</name>
    <dbReference type="NCBI Taxonomy" id="1685480"/>
    <lineage>
        <taxon>Eukaryota</taxon>
        <taxon>Viridiplantae</taxon>
        <taxon>Streptophyta</taxon>
        <taxon>Embryophyta</taxon>
        <taxon>Tracheophyta</taxon>
        <taxon>Spermatophyta</taxon>
        <taxon>Magnoliopsida</taxon>
        <taxon>eudicotyledons</taxon>
        <taxon>Gunneridae</taxon>
        <taxon>Pentapetalae</taxon>
        <taxon>rosids</taxon>
        <taxon>malvids</taxon>
        <taxon>Brassicales</taxon>
        <taxon>Brassicaceae</taxon>
        <taxon>Coluteocarpeae</taxon>
        <taxon>Microthlaspi</taxon>
    </lineage>
</organism>
<comment type="similarity">
    <text evidence="3">Belongs to the TSSC4 family.</text>
</comment>
<dbReference type="InterPro" id="IPR029338">
    <property type="entry name" value="TSSC4"/>
</dbReference>
<evidence type="ECO:0000256" key="9">
    <source>
        <dbReference type="ARBA" id="ARBA00035304"/>
    </source>
</evidence>
<comment type="function">
    <text evidence="10">Protein associated with the U5 snRNP, during its maturation and its post-splicing recycling and which is required for spliceosomal tri-snRNP complex assembly in the nucleus. Has a molecular sequestering activity and transiently hinders SNRNP200 binding sites for constitutive splicing factors that intervene later during the assembly of the spliceosome and splicing. Together with its molecular sequestering activity, may also function as a molecular adapter and placeholder, coordinating the assembly of the U5 snRNP and its association with the U4/U6 di-snRNP.</text>
</comment>
<evidence type="ECO:0000256" key="10">
    <source>
        <dbReference type="ARBA" id="ARBA00045970"/>
    </source>
</evidence>
<dbReference type="GO" id="GO:0005737">
    <property type="term" value="C:cytoplasm"/>
    <property type="evidence" value="ECO:0007669"/>
    <property type="project" value="UniProtKB-SubCell"/>
</dbReference>
<dbReference type="Pfam" id="PF15264">
    <property type="entry name" value="TSSC4"/>
    <property type="match status" value="1"/>
</dbReference>
<keyword evidence="6" id="KW-0747">Spliceosome</keyword>
<evidence type="ECO:0000256" key="2">
    <source>
        <dbReference type="ARBA" id="ARBA00004496"/>
    </source>
</evidence>
<evidence type="ECO:0000313" key="12">
    <source>
        <dbReference type="EMBL" id="CAA7049592.1"/>
    </source>
</evidence>
<evidence type="ECO:0000313" key="13">
    <source>
        <dbReference type="Proteomes" id="UP000467841"/>
    </source>
</evidence>
<feature type="compositionally biased region" description="Basic and acidic residues" evidence="11">
    <location>
        <begin position="189"/>
        <end position="198"/>
    </location>
</feature>
<dbReference type="OrthoDB" id="1906282at2759"/>
<feature type="compositionally biased region" description="Acidic residues" evidence="11">
    <location>
        <begin position="1"/>
        <end position="15"/>
    </location>
</feature>
<feature type="compositionally biased region" description="Acidic residues" evidence="11">
    <location>
        <begin position="29"/>
        <end position="42"/>
    </location>
</feature>
<keyword evidence="5" id="KW-0507">mRNA processing</keyword>
<keyword evidence="13" id="KW-1185">Reference proteome</keyword>
<gene>
    <name evidence="12" type="ORF">MERR_LOCUS36827</name>
</gene>
<feature type="region of interest" description="Disordered" evidence="11">
    <location>
        <begin position="1"/>
        <end position="56"/>
    </location>
</feature>
<dbReference type="PANTHER" id="PTHR13445:SF3">
    <property type="entry name" value="U5 SMALL NUCLEAR RIBONUCLEOPROTEIN TSSC4"/>
    <property type="match status" value="1"/>
</dbReference>
<dbReference type="AlphaFoldDB" id="A0A6D2KCM9"/>
<evidence type="ECO:0000256" key="5">
    <source>
        <dbReference type="ARBA" id="ARBA00022664"/>
    </source>
</evidence>
<dbReference type="GO" id="GO:0005681">
    <property type="term" value="C:spliceosomal complex"/>
    <property type="evidence" value="ECO:0007669"/>
    <property type="project" value="UniProtKB-KW"/>
</dbReference>
<proteinExistence type="inferred from homology"/>
<comment type="subcellular location">
    <subcellularLocation>
        <location evidence="2">Cytoplasm</location>
    </subcellularLocation>
    <subcellularLocation>
        <location evidence="1">Nucleus</location>
    </subcellularLocation>
</comment>
<evidence type="ECO:0000256" key="8">
    <source>
        <dbReference type="ARBA" id="ARBA00023242"/>
    </source>
</evidence>
<sequence>MDSTLDSEEEEDENDLVASGQELYGYTDDVNDDDSDECEELEPTLKRKGNNEDDDSSKLYKRVRFSYDFGDDKGSGSSSETEYLSGIPDYMRNPTKYTRYTFEECEEVDEEYNRRAYMEFLNMLRSKDEAMVVDDETLVEFPRSVAFAPKSKPTPWETIEEDGYVSAMEEDETETALSVITRHGRRQYRARDKEDQEE</sequence>
<keyword evidence="8" id="KW-0539">Nucleus</keyword>
<evidence type="ECO:0000256" key="1">
    <source>
        <dbReference type="ARBA" id="ARBA00004123"/>
    </source>
</evidence>
<evidence type="ECO:0000256" key="6">
    <source>
        <dbReference type="ARBA" id="ARBA00022728"/>
    </source>
</evidence>
<feature type="region of interest" description="Disordered" evidence="11">
    <location>
        <begin position="169"/>
        <end position="198"/>
    </location>
</feature>